<feature type="region of interest" description="Disordered" evidence="1">
    <location>
        <begin position="1"/>
        <end position="53"/>
    </location>
</feature>
<dbReference type="Proteomes" id="UP001206572">
    <property type="component" value="Unassembled WGS sequence"/>
</dbReference>
<reference evidence="3 4" key="1">
    <citation type="submission" date="2022-08" db="EMBL/GenBank/DDBJ databases">
        <title>Reclassification of Massilia species as members of the genera Telluria, Duganella, Pseudoduganella, Mokoshia gen. nov. and Zemynaea gen. nov. using orthogonal and non-orthogonal genome-based approaches.</title>
        <authorList>
            <person name="Bowman J.P."/>
        </authorList>
    </citation>
    <scope>NUCLEOTIDE SEQUENCE [LARGE SCALE GENOMIC DNA]</scope>
    <source>
        <strain evidence="3 4">JCM 31661</strain>
    </source>
</reference>
<evidence type="ECO:0000313" key="4">
    <source>
        <dbReference type="Proteomes" id="UP001206572"/>
    </source>
</evidence>
<accession>A0ABT2APJ4</accession>
<feature type="transmembrane region" description="Helical" evidence="2">
    <location>
        <begin position="59"/>
        <end position="77"/>
    </location>
</feature>
<keyword evidence="2" id="KW-0472">Membrane</keyword>
<keyword evidence="2" id="KW-0812">Transmembrane</keyword>
<protein>
    <recommendedName>
        <fullName evidence="5">Meckel syndrome type 1 protein</fullName>
    </recommendedName>
</protein>
<keyword evidence="4" id="KW-1185">Reference proteome</keyword>
<feature type="compositionally biased region" description="Low complexity" evidence="1">
    <location>
        <begin position="179"/>
        <end position="189"/>
    </location>
</feature>
<proteinExistence type="predicted"/>
<feature type="compositionally biased region" description="Low complexity" evidence="1">
    <location>
        <begin position="203"/>
        <end position="215"/>
    </location>
</feature>
<gene>
    <name evidence="3" type="ORF">NX780_17255</name>
</gene>
<dbReference type="EMBL" id="JANUHA010000013">
    <property type="protein sequence ID" value="MCS0598100.1"/>
    <property type="molecule type" value="Genomic_DNA"/>
</dbReference>
<organism evidence="3 4">
    <name type="scientific">Massilia agri</name>
    <dbReference type="NCBI Taxonomy" id="1886785"/>
    <lineage>
        <taxon>Bacteria</taxon>
        <taxon>Pseudomonadati</taxon>
        <taxon>Pseudomonadota</taxon>
        <taxon>Betaproteobacteria</taxon>
        <taxon>Burkholderiales</taxon>
        <taxon>Oxalobacteraceae</taxon>
        <taxon>Telluria group</taxon>
        <taxon>Massilia</taxon>
    </lineage>
</organism>
<evidence type="ECO:0000256" key="1">
    <source>
        <dbReference type="SAM" id="MobiDB-lite"/>
    </source>
</evidence>
<dbReference type="RefSeq" id="WP_258829118.1">
    <property type="nucleotide sequence ID" value="NZ_JANUHA010000013.1"/>
</dbReference>
<keyword evidence="2" id="KW-1133">Transmembrane helix</keyword>
<evidence type="ECO:0008006" key="5">
    <source>
        <dbReference type="Google" id="ProtNLM"/>
    </source>
</evidence>
<sequence>MHDSSERRPGAGRPSLLSANEAPKQEDRSILSQLDGRSAPARAAPAPARHDHHQRGVRAAVFAIAFAGIGTLGWLAFGSVNESADASLAAAQAPARVPPMAAPAQASGVATSAPAPALESIPQAPAAATIQDDLTAALDAPNTAQPSPAPGAKADQHDLVTLLDAPAAAPAPALKLAQAAPGKAAGTKKPAADKPARTEKARAPAAKPKVAQKPASGKKTAPAVDSDVAILAALLAHTKAPEAGSPEEIYKRCATNATAAEVQRCRVRVCQGSAKGAAECKSVRISKASSSS</sequence>
<evidence type="ECO:0000256" key="2">
    <source>
        <dbReference type="SAM" id="Phobius"/>
    </source>
</evidence>
<evidence type="ECO:0000313" key="3">
    <source>
        <dbReference type="EMBL" id="MCS0598100.1"/>
    </source>
</evidence>
<name>A0ABT2APJ4_9BURK</name>
<feature type="region of interest" description="Disordered" evidence="1">
    <location>
        <begin position="179"/>
        <end position="222"/>
    </location>
</feature>
<comment type="caution">
    <text evidence="3">The sequence shown here is derived from an EMBL/GenBank/DDBJ whole genome shotgun (WGS) entry which is preliminary data.</text>
</comment>
<feature type="compositionally biased region" description="Basic and acidic residues" evidence="1">
    <location>
        <begin position="190"/>
        <end position="202"/>
    </location>
</feature>